<evidence type="ECO:0000313" key="7">
    <source>
        <dbReference type="Proteomes" id="UP001623290"/>
    </source>
</evidence>
<dbReference type="InterPro" id="IPR027417">
    <property type="entry name" value="P-loop_NTPase"/>
</dbReference>
<dbReference type="SUPFAM" id="SSF52540">
    <property type="entry name" value="P-loop containing nucleoside triphosphate hydrolases"/>
    <property type="match status" value="1"/>
</dbReference>
<dbReference type="InterPro" id="IPR003593">
    <property type="entry name" value="AAA+_ATPase"/>
</dbReference>
<sequence>MSLYTVESLRLAYPARRLFAGHAVQQVLRDLSFTIAAGETVGLVGASGSGKSSLLRCLLALEPRAQGCIRFQGRRLRAGSVRALGWYRRAVQYVPQDPVASLEPRMSVAQIVMEPLRRLTGETAPLARATEALESVGLDHRYLARRPHELSGGQAQRVAIARAIVLRPQVLLADEPVSGLDMTIRAQVAALLRGLCAEQGMGLVMVSHDLSVVATLCRRVMVMEAGALVEDRPLAALLAAPHHPQTRRLLNAAPPMIAAASSQGFSNETAEQSPDRGAGTCPSRAARAGGGPAHPYCASATAALGAEPPVG</sequence>
<evidence type="ECO:0000256" key="2">
    <source>
        <dbReference type="ARBA" id="ARBA00022741"/>
    </source>
</evidence>
<dbReference type="EMBL" id="CP135446">
    <property type="protein sequence ID" value="WRY35940.1"/>
    <property type="molecule type" value="Genomic_DNA"/>
</dbReference>
<dbReference type="InterPro" id="IPR050319">
    <property type="entry name" value="ABC_transp_ATP-bind"/>
</dbReference>
<keyword evidence="1" id="KW-0813">Transport</keyword>
<dbReference type="Pfam" id="PF00005">
    <property type="entry name" value="ABC_tran"/>
    <property type="match status" value="1"/>
</dbReference>
<gene>
    <name evidence="6" type="ORF">RPE78_17830</name>
</gene>
<feature type="region of interest" description="Disordered" evidence="4">
    <location>
        <begin position="261"/>
        <end position="293"/>
    </location>
</feature>
<dbReference type="GO" id="GO:0005524">
    <property type="term" value="F:ATP binding"/>
    <property type="evidence" value="ECO:0007669"/>
    <property type="project" value="UniProtKB-KW"/>
</dbReference>
<protein>
    <submittedName>
        <fullName evidence="6">ABC transporter ATP-binding protein</fullName>
    </submittedName>
</protein>
<keyword evidence="2" id="KW-0547">Nucleotide-binding</keyword>
<dbReference type="PROSITE" id="PS50893">
    <property type="entry name" value="ABC_TRANSPORTER_2"/>
    <property type="match status" value="1"/>
</dbReference>
<feature type="compositionally biased region" description="Polar residues" evidence="4">
    <location>
        <begin position="261"/>
        <end position="272"/>
    </location>
</feature>
<reference evidence="6 7" key="1">
    <citation type="submission" date="2023-09" db="EMBL/GenBank/DDBJ databases">
        <title>Thioclava shenzhenensis sp. nov., a multidrug resistant bacteria-antagonizing species isolated from coastal seawater.</title>
        <authorList>
            <person name="Long M."/>
        </authorList>
    </citation>
    <scope>NUCLEOTIDE SEQUENCE [LARGE SCALE GENOMIC DNA]</scope>
    <source>
        <strain evidence="6 7">FTW29</strain>
        <plasmid evidence="6 7">unnamed3</plasmid>
    </source>
</reference>
<evidence type="ECO:0000256" key="4">
    <source>
        <dbReference type="SAM" id="MobiDB-lite"/>
    </source>
</evidence>
<evidence type="ECO:0000259" key="5">
    <source>
        <dbReference type="PROSITE" id="PS50893"/>
    </source>
</evidence>
<name>A0ABZ1E744_9RHOB</name>
<geneLocation type="plasmid" evidence="6 7">
    <name>unnamed3</name>
</geneLocation>
<dbReference type="PANTHER" id="PTHR43776">
    <property type="entry name" value="TRANSPORT ATP-BINDING PROTEIN"/>
    <property type="match status" value="1"/>
</dbReference>
<organism evidence="6 7">
    <name type="scientific">Thioclava litoralis</name>
    <dbReference type="NCBI Taxonomy" id="3076557"/>
    <lineage>
        <taxon>Bacteria</taxon>
        <taxon>Pseudomonadati</taxon>
        <taxon>Pseudomonadota</taxon>
        <taxon>Alphaproteobacteria</taxon>
        <taxon>Rhodobacterales</taxon>
        <taxon>Paracoccaceae</taxon>
        <taxon>Thioclava</taxon>
    </lineage>
</organism>
<dbReference type="RefSeq" id="WP_330628265.1">
    <property type="nucleotide sequence ID" value="NZ_CP135446.1"/>
</dbReference>
<dbReference type="InterPro" id="IPR003439">
    <property type="entry name" value="ABC_transporter-like_ATP-bd"/>
</dbReference>
<keyword evidence="6" id="KW-0614">Plasmid</keyword>
<dbReference type="PROSITE" id="PS00211">
    <property type="entry name" value="ABC_TRANSPORTER_1"/>
    <property type="match status" value="1"/>
</dbReference>
<dbReference type="Gene3D" id="3.40.50.300">
    <property type="entry name" value="P-loop containing nucleotide triphosphate hydrolases"/>
    <property type="match status" value="1"/>
</dbReference>
<evidence type="ECO:0000256" key="3">
    <source>
        <dbReference type="ARBA" id="ARBA00022840"/>
    </source>
</evidence>
<keyword evidence="3 6" id="KW-0067">ATP-binding</keyword>
<evidence type="ECO:0000313" key="6">
    <source>
        <dbReference type="EMBL" id="WRY35940.1"/>
    </source>
</evidence>
<dbReference type="SMART" id="SM00382">
    <property type="entry name" value="AAA"/>
    <property type="match status" value="1"/>
</dbReference>
<proteinExistence type="predicted"/>
<dbReference type="CDD" id="cd03257">
    <property type="entry name" value="ABC_NikE_OppD_transporters"/>
    <property type="match status" value="1"/>
</dbReference>
<keyword evidence="7" id="KW-1185">Reference proteome</keyword>
<feature type="domain" description="ABC transporter" evidence="5">
    <location>
        <begin position="9"/>
        <end position="250"/>
    </location>
</feature>
<dbReference type="InterPro" id="IPR017871">
    <property type="entry name" value="ABC_transporter-like_CS"/>
</dbReference>
<dbReference type="Proteomes" id="UP001623290">
    <property type="component" value="Plasmid unnamed3"/>
</dbReference>
<evidence type="ECO:0000256" key="1">
    <source>
        <dbReference type="ARBA" id="ARBA00022448"/>
    </source>
</evidence>
<accession>A0ABZ1E744</accession>